<dbReference type="Proteomes" id="UP000283786">
    <property type="component" value="Chromosome"/>
</dbReference>
<feature type="domain" description="DSBA-like thioredoxin" evidence="1">
    <location>
        <begin position="5"/>
        <end position="200"/>
    </location>
</feature>
<organism evidence="2 3">
    <name type="scientific">Pseudooceanicola algae</name>
    <dbReference type="NCBI Taxonomy" id="1537215"/>
    <lineage>
        <taxon>Bacteria</taxon>
        <taxon>Pseudomonadati</taxon>
        <taxon>Pseudomonadota</taxon>
        <taxon>Alphaproteobacteria</taxon>
        <taxon>Rhodobacterales</taxon>
        <taxon>Paracoccaceae</taxon>
        <taxon>Pseudooceanicola</taxon>
    </lineage>
</organism>
<dbReference type="KEGG" id="palw:PSAL_007860"/>
<evidence type="ECO:0000259" key="1">
    <source>
        <dbReference type="Pfam" id="PF01323"/>
    </source>
</evidence>
<dbReference type="SUPFAM" id="SSF52833">
    <property type="entry name" value="Thioredoxin-like"/>
    <property type="match status" value="1"/>
</dbReference>
<accession>A0A418SDY0</accession>
<dbReference type="Gene3D" id="3.40.30.10">
    <property type="entry name" value="Glutaredoxin"/>
    <property type="match status" value="1"/>
</dbReference>
<keyword evidence="3" id="KW-1185">Reference proteome</keyword>
<dbReference type="GO" id="GO:0016491">
    <property type="term" value="F:oxidoreductase activity"/>
    <property type="evidence" value="ECO:0007669"/>
    <property type="project" value="InterPro"/>
</dbReference>
<dbReference type="EMBL" id="CP060436">
    <property type="protein sequence ID" value="QPM89565.1"/>
    <property type="molecule type" value="Genomic_DNA"/>
</dbReference>
<dbReference type="Pfam" id="PF01323">
    <property type="entry name" value="DSBA"/>
    <property type="match status" value="1"/>
</dbReference>
<protein>
    <recommendedName>
        <fullName evidence="1">DSBA-like thioredoxin domain-containing protein</fullName>
    </recommendedName>
</protein>
<dbReference type="CDD" id="cd03024">
    <property type="entry name" value="DsbA_FrnE"/>
    <property type="match status" value="1"/>
</dbReference>
<sequence>MQVKLDIISDPVCPWCYVGKSLLDRALAQRPGHPFVIEWHPFELSPDIPREGMDRVAFLEMKFGPGGGNSHSGAVDLATSQGIEMNYDQVTRRPHTLDAHRLIHWAGIEKCQSEVVDGIFNAYWREGRDIGKREVLADIADAAGMDAALVMRLFESPADEEDIRKREAHSNEMGVTSVPTFVVAQKHAVPGAQPIDLWLQVIDEIMQQIASDEAAEEVAQGESTETKGPDAS</sequence>
<name>A0A418SDY0_9RHOB</name>
<dbReference type="PANTHER" id="PTHR13887:SF41">
    <property type="entry name" value="THIOREDOXIN SUPERFAMILY PROTEIN"/>
    <property type="match status" value="1"/>
</dbReference>
<evidence type="ECO:0000313" key="3">
    <source>
        <dbReference type="Proteomes" id="UP000283786"/>
    </source>
</evidence>
<gene>
    <name evidence="2" type="ORF">PSAL_007860</name>
</gene>
<reference evidence="2 3" key="1">
    <citation type="submission" date="2020-08" db="EMBL/GenBank/DDBJ databases">
        <title>Genome sequence of Rhodobacteraceae bacterium Lw-13e.</title>
        <authorList>
            <person name="Poehlein A."/>
            <person name="Wolter L."/>
            <person name="Daniel R."/>
            <person name="Brinkhoff T."/>
        </authorList>
    </citation>
    <scope>NUCLEOTIDE SEQUENCE [LARGE SCALE GENOMIC DNA]</scope>
    <source>
        <strain evidence="2 3">Lw-13e</strain>
    </source>
</reference>
<dbReference type="PANTHER" id="PTHR13887">
    <property type="entry name" value="GLUTATHIONE S-TRANSFERASE KAPPA"/>
    <property type="match status" value="1"/>
</dbReference>
<dbReference type="InterPro" id="IPR036249">
    <property type="entry name" value="Thioredoxin-like_sf"/>
</dbReference>
<dbReference type="AlphaFoldDB" id="A0A418SDY0"/>
<dbReference type="RefSeq" id="WP_119839982.1">
    <property type="nucleotide sequence ID" value="NZ_CP060436.1"/>
</dbReference>
<proteinExistence type="predicted"/>
<dbReference type="InterPro" id="IPR001853">
    <property type="entry name" value="DSBA-like_thioredoxin_dom"/>
</dbReference>
<evidence type="ECO:0000313" key="2">
    <source>
        <dbReference type="EMBL" id="QPM89565.1"/>
    </source>
</evidence>
<dbReference type="OrthoDB" id="9799122at2"/>